<sequence length="156" mass="18001">MDVIRREKPISDPKRNHRTGNINHLVYDKPKVLDLAAENLAKWSQPRLIVTVVDEQQLTKEHQERLKEMAAYNAKYFDTVTVAYAQQMHKERQEQLKKRANAQAELKERAALTGRAAFNANYFDMVTVYNGRAAFADPFDEPMADEVVGEQMAKKH</sequence>
<name>A0ACB8ZGK1_ARCLA</name>
<dbReference type="Proteomes" id="UP001055879">
    <property type="component" value="Linkage Group LG10"/>
</dbReference>
<accession>A0ACB8ZGK1</accession>
<evidence type="ECO:0000313" key="2">
    <source>
        <dbReference type="Proteomes" id="UP001055879"/>
    </source>
</evidence>
<organism evidence="1 2">
    <name type="scientific">Arctium lappa</name>
    <name type="common">Greater burdock</name>
    <name type="synonym">Lappa major</name>
    <dbReference type="NCBI Taxonomy" id="4217"/>
    <lineage>
        <taxon>Eukaryota</taxon>
        <taxon>Viridiplantae</taxon>
        <taxon>Streptophyta</taxon>
        <taxon>Embryophyta</taxon>
        <taxon>Tracheophyta</taxon>
        <taxon>Spermatophyta</taxon>
        <taxon>Magnoliopsida</taxon>
        <taxon>eudicotyledons</taxon>
        <taxon>Gunneridae</taxon>
        <taxon>Pentapetalae</taxon>
        <taxon>asterids</taxon>
        <taxon>campanulids</taxon>
        <taxon>Asterales</taxon>
        <taxon>Asteraceae</taxon>
        <taxon>Carduoideae</taxon>
        <taxon>Cardueae</taxon>
        <taxon>Arctiinae</taxon>
        <taxon>Arctium</taxon>
    </lineage>
</organism>
<dbReference type="EMBL" id="CM042056">
    <property type="protein sequence ID" value="KAI3696616.1"/>
    <property type="molecule type" value="Genomic_DNA"/>
</dbReference>
<gene>
    <name evidence="1" type="ORF">L6452_29040</name>
</gene>
<comment type="caution">
    <text evidence="1">The sequence shown here is derived from an EMBL/GenBank/DDBJ whole genome shotgun (WGS) entry which is preliminary data.</text>
</comment>
<proteinExistence type="predicted"/>
<keyword evidence="2" id="KW-1185">Reference proteome</keyword>
<evidence type="ECO:0000313" key="1">
    <source>
        <dbReference type="EMBL" id="KAI3696616.1"/>
    </source>
</evidence>
<protein>
    <submittedName>
        <fullName evidence="1">Uncharacterized protein</fullName>
    </submittedName>
</protein>
<reference evidence="1 2" key="2">
    <citation type="journal article" date="2022" name="Mol. Ecol. Resour.">
        <title>The genomes of chicory, endive, great burdock and yacon provide insights into Asteraceae paleo-polyploidization history and plant inulin production.</title>
        <authorList>
            <person name="Fan W."/>
            <person name="Wang S."/>
            <person name="Wang H."/>
            <person name="Wang A."/>
            <person name="Jiang F."/>
            <person name="Liu H."/>
            <person name="Zhao H."/>
            <person name="Xu D."/>
            <person name="Zhang Y."/>
        </authorList>
    </citation>
    <scope>NUCLEOTIDE SEQUENCE [LARGE SCALE GENOMIC DNA]</scope>
    <source>
        <strain evidence="2">cv. Niubang</strain>
    </source>
</reference>
<reference evidence="2" key="1">
    <citation type="journal article" date="2022" name="Mol. Ecol. Resour.">
        <title>The genomes of chicory, endive, great burdock and yacon provide insights into Asteraceae palaeo-polyploidization history and plant inulin production.</title>
        <authorList>
            <person name="Fan W."/>
            <person name="Wang S."/>
            <person name="Wang H."/>
            <person name="Wang A."/>
            <person name="Jiang F."/>
            <person name="Liu H."/>
            <person name="Zhao H."/>
            <person name="Xu D."/>
            <person name="Zhang Y."/>
        </authorList>
    </citation>
    <scope>NUCLEOTIDE SEQUENCE [LARGE SCALE GENOMIC DNA]</scope>
    <source>
        <strain evidence="2">cv. Niubang</strain>
    </source>
</reference>